<keyword evidence="3" id="KW-1185">Reference proteome</keyword>
<feature type="region of interest" description="Disordered" evidence="1">
    <location>
        <begin position="1"/>
        <end position="78"/>
    </location>
</feature>
<proteinExistence type="predicted"/>
<evidence type="ECO:0000256" key="1">
    <source>
        <dbReference type="SAM" id="MobiDB-lite"/>
    </source>
</evidence>
<dbReference type="EMBL" id="ML119156">
    <property type="protein sequence ID" value="RPB09005.1"/>
    <property type="molecule type" value="Genomic_DNA"/>
</dbReference>
<dbReference type="AlphaFoldDB" id="A0A3N4KTB8"/>
<dbReference type="Proteomes" id="UP000277580">
    <property type="component" value="Unassembled WGS sequence"/>
</dbReference>
<protein>
    <submittedName>
        <fullName evidence="2">Uncharacterized protein</fullName>
    </submittedName>
</protein>
<evidence type="ECO:0000313" key="3">
    <source>
        <dbReference type="Proteomes" id="UP000277580"/>
    </source>
</evidence>
<organism evidence="2 3">
    <name type="scientific">Morchella conica CCBAS932</name>
    <dbReference type="NCBI Taxonomy" id="1392247"/>
    <lineage>
        <taxon>Eukaryota</taxon>
        <taxon>Fungi</taxon>
        <taxon>Dikarya</taxon>
        <taxon>Ascomycota</taxon>
        <taxon>Pezizomycotina</taxon>
        <taxon>Pezizomycetes</taxon>
        <taxon>Pezizales</taxon>
        <taxon>Morchellaceae</taxon>
        <taxon>Morchella</taxon>
    </lineage>
</organism>
<dbReference type="InParanoid" id="A0A3N4KTB8"/>
<reference evidence="2 3" key="1">
    <citation type="journal article" date="2018" name="Nat. Ecol. Evol.">
        <title>Pezizomycetes genomes reveal the molecular basis of ectomycorrhizal truffle lifestyle.</title>
        <authorList>
            <person name="Murat C."/>
            <person name="Payen T."/>
            <person name="Noel B."/>
            <person name="Kuo A."/>
            <person name="Morin E."/>
            <person name="Chen J."/>
            <person name="Kohler A."/>
            <person name="Krizsan K."/>
            <person name="Balestrini R."/>
            <person name="Da Silva C."/>
            <person name="Montanini B."/>
            <person name="Hainaut M."/>
            <person name="Levati E."/>
            <person name="Barry K.W."/>
            <person name="Belfiori B."/>
            <person name="Cichocki N."/>
            <person name="Clum A."/>
            <person name="Dockter R.B."/>
            <person name="Fauchery L."/>
            <person name="Guy J."/>
            <person name="Iotti M."/>
            <person name="Le Tacon F."/>
            <person name="Lindquist E.A."/>
            <person name="Lipzen A."/>
            <person name="Malagnac F."/>
            <person name="Mello A."/>
            <person name="Molinier V."/>
            <person name="Miyauchi S."/>
            <person name="Poulain J."/>
            <person name="Riccioni C."/>
            <person name="Rubini A."/>
            <person name="Sitrit Y."/>
            <person name="Splivallo R."/>
            <person name="Traeger S."/>
            <person name="Wang M."/>
            <person name="Zifcakova L."/>
            <person name="Wipf D."/>
            <person name="Zambonelli A."/>
            <person name="Paolocci F."/>
            <person name="Nowrousian M."/>
            <person name="Ottonello S."/>
            <person name="Baldrian P."/>
            <person name="Spatafora J.W."/>
            <person name="Henrissat B."/>
            <person name="Nagy L.G."/>
            <person name="Aury J.M."/>
            <person name="Wincker P."/>
            <person name="Grigoriev I.V."/>
            <person name="Bonfante P."/>
            <person name="Martin F.M."/>
        </authorList>
    </citation>
    <scope>NUCLEOTIDE SEQUENCE [LARGE SCALE GENOMIC DNA]</scope>
    <source>
        <strain evidence="2 3">CCBAS932</strain>
    </source>
</reference>
<evidence type="ECO:0000313" key="2">
    <source>
        <dbReference type="EMBL" id="RPB09005.1"/>
    </source>
</evidence>
<sequence>MPSLTRSLSNVFRGGNRSRSSSSVSSGPESPVQSTTVSASYSYGNHLAVMLPPSPPPADIPAPPPPSYASLQRPCLFI</sequence>
<feature type="compositionally biased region" description="Pro residues" evidence="1">
    <location>
        <begin position="52"/>
        <end position="67"/>
    </location>
</feature>
<gene>
    <name evidence="2" type="ORF">P167DRAFT_538795</name>
</gene>
<feature type="compositionally biased region" description="Low complexity" evidence="1">
    <location>
        <begin position="9"/>
        <end position="34"/>
    </location>
</feature>
<name>A0A3N4KTB8_9PEZI</name>
<accession>A0A3N4KTB8</accession>